<sequence length="284" mass="32181">MDVTYENGAALVQTGCFEPRHIFENGQSFRFFPCGENAYEGVAYGRYLRVEKTRTGARLYPSAPQDFETVWKHYFDLERDYAALFAGCEDEALKQGLLYGCGLRVLNQQPFETLISFIVSANNNIKRIRGILGQICELCGEPFSFEGKTWYRFPEPASLSKLSETDLAGCGSGYRAPYIKGAAHMVAEGFPLDALRHMEYAAAKKKLQELPGVGPKVADCVLLFSLGFYDAFPTDVWVKRVMNEHYGFSGNDKQIYEFARERFGPYAGIAQQYLFFRQRENGKK</sequence>
<keyword evidence="5" id="KW-0234">DNA repair</keyword>
<dbReference type="InterPro" id="IPR023170">
    <property type="entry name" value="HhH_base_excis_C"/>
</dbReference>
<evidence type="ECO:0000256" key="9">
    <source>
        <dbReference type="ARBA" id="ARBA00044632"/>
    </source>
</evidence>
<dbReference type="InterPro" id="IPR012904">
    <property type="entry name" value="OGG_N"/>
</dbReference>
<dbReference type="Proteomes" id="UP000606889">
    <property type="component" value="Unassembled WGS sequence"/>
</dbReference>
<dbReference type="InterPro" id="IPR052054">
    <property type="entry name" value="Oxidative_DNA_repair_enzyme"/>
</dbReference>
<evidence type="ECO:0000256" key="8">
    <source>
        <dbReference type="ARBA" id="ARBA00023295"/>
    </source>
</evidence>
<dbReference type="InterPro" id="IPR011257">
    <property type="entry name" value="DNA_glycosylase"/>
</dbReference>
<evidence type="ECO:0000256" key="1">
    <source>
        <dbReference type="ARBA" id="ARBA00010679"/>
    </source>
</evidence>
<dbReference type="RefSeq" id="WP_186857281.1">
    <property type="nucleotide sequence ID" value="NZ_JACOON010000002.1"/>
</dbReference>
<evidence type="ECO:0000256" key="3">
    <source>
        <dbReference type="ARBA" id="ARBA00022763"/>
    </source>
</evidence>
<organism evidence="11 12">
    <name type="scientific">Christensenella tenuis</name>
    <dbReference type="NCBI Taxonomy" id="2763033"/>
    <lineage>
        <taxon>Bacteria</taxon>
        <taxon>Bacillati</taxon>
        <taxon>Bacillota</taxon>
        <taxon>Clostridia</taxon>
        <taxon>Christensenellales</taxon>
        <taxon>Christensenellaceae</taxon>
        <taxon>Christensenella</taxon>
    </lineage>
</organism>
<keyword evidence="6" id="KW-0456">Lyase</keyword>
<comment type="catalytic activity">
    <reaction evidence="9">
        <text>2'-deoxyribonucleotide-(2'-deoxyribose 5'-phosphate)-2'-deoxyribonucleotide-DNA = a 3'-end 2'-deoxyribonucleotide-(2,3-dehydro-2,3-deoxyribose 5'-phosphate)-DNA + a 5'-end 5'-phospho-2'-deoxyribonucleoside-DNA + H(+)</text>
        <dbReference type="Rhea" id="RHEA:66592"/>
        <dbReference type="Rhea" id="RHEA-COMP:13180"/>
        <dbReference type="Rhea" id="RHEA-COMP:16897"/>
        <dbReference type="Rhea" id="RHEA-COMP:17067"/>
        <dbReference type="ChEBI" id="CHEBI:15378"/>
        <dbReference type="ChEBI" id="CHEBI:136412"/>
        <dbReference type="ChEBI" id="CHEBI:157695"/>
        <dbReference type="ChEBI" id="CHEBI:167181"/>
        <dbReference type="EC" id="4.2.99.18"/>
    </reaction>
</comment>
<evidence type="ECO:0000256" key="6">
    <source>
        <dbReference type="ARBA" id="ARBA00023239"/>
    </source>
</evidence>
<evidence type="ECO:0000256" key="5">
    <source>
        <dbReference type="ARBA" id="ARBA00023204"/>
    </source>
</evidence>
<dbReference type="PANTHER" id="PTHR10242">
    <property type="entry name" value="8-OXOGUANINE DNA GLYCOSYLASE"/>
    <property type="match status" value="1"/>
</dbReference>
<dbReference type="EC" id="4.2.99.18" evidence="2"/>
<dbReference type="InterPro" id="IPR003265">
    <property type="entry name" value="HhH-GPD_domain"/>
</dbReference>
<dbReference type="PANTHER" id="PTHR10242:SF2">
    <property type="entry name" value="N-GLYCOSYLASE_DNA LYASE"/>
    <property type="match status" value="1"/>
</dbReference>
<evidence type="ECO:0000256" key="2">
    <source>
        <dbReference type="ARBA" id="ARBA00012720"/>
    </source>
</evidence>
<evidence type="ECO:0000256" key="7">
    <source>
        <dbReference type="ARBA" id="ARBA00023268"/>
    </source>
</evidence>
<dbReference type="CDD" id="cd00056">
    <property type="entry name" value="ENDO3c"/>
    <property type="match status" value="1"/>
</dbReference>
<feature type="domain" description="HhH-GPD" evidence="10">
    <location>
        <begin position="119"/>
        <end position="279"/>
    </location>
</feature>
<keyword evidence="12" id="KW-1185">Reference proteome</keyword>
<comment type="caution">
    <text evidence="11">The sequence shown here is derived from an EMBL/GenBank/DDBJ whole genome shotgun (WGS) entry which is preliminary data.</text>
</comment>
<keyword evidence="4" id="KW-0378">Hydrolase</keyword>
<dbReference type="SMART" id="SM00478">
    <property type="entry name" value="ENDO3c"/>
    <property type="match status" value="1"/>
</dbReference>
<dbReference type="Pfam" id="PF00730">
    <property type="entry name" value="HhH-GPD"/>
    <property type="match status" value="1"/>
</dbReference>
<keyword evidence="3" id="KW-0227">DNA damage</keyword>
<protein>
    <recommendedName>
        <fullName evidence="2">DNA-(apurinic or apyrimidinic site) lyase</fullName>
        <ecNumber evidence="2">4.2.99.18</ecNumber>
    </recommendedName>
</protein>
<dbReference type="EMBL" id="JACOON010000002">
    <property type="protein sequence ID" value="MBC5647767.1"/>
    <property type="molecule type" value="Genomic_DNA"/>
</dbReference>
<dbReference type="SUPFAM" id="SSF48150">
    <property type="entry name" value="DNA-glycosylase"/>
    <property type="match status" value="1"/>
</dbReference>
<dbReference type="Gene3D" id="3.30.310.260">
    <property type="match status" value="1"/>
</dbReference>
<dbReference type="Pfam" id="PF07934">
    <property type="entry name" value="OGG_N"/>
    <property type="match status" value="1"/>
</dbReference>
<comment type="similarity">
    <text evidence="1">Belongs to the type-1 OGG1 family.</text>
</comment>
<dbReference type="Gene3D" id="1.10.1670.10">
    <property type="entry name" value="Helix-hairpin-Helix base-excision DNA repair enzymes (C-terminal)"/>
    <property type="match status" value="1"/>
</dbReference>
<evidence type="ECO:0000256" key="4">
    <source>
        <dbReference type="ARBA" id="ARBA00022801"/>
    </source>
</evidence>
<proteinExistence type="inferred from homology"/>
<dbReference type="SUPFAM" id="SSF55945">
    <property type="entry name" value="TATA-box binding protein-like"/>
    <property type="match status" value="1"/>
</dbReference>
<keyword evidence="7" id="KW-0511">Multifunctional enzyme</keyword>
<evidence type="ECO:0000313" key="12">
    <source>
        <dbReference type="Proteomes" id="UP000606889"/>
    </source>
</evidence>
<keyword evidence="8" id="KW-0326">Glycosidase</keyword>
<dbReference type="Gene3D" id="1.10.340.30">
    <property type="entry name" value="Hypothetical protein, domain 2"/>
    <property type="match status" value="1"/>
</dbReference>
<reference evidence="11 12" key="1">
    <citation type="submission" date="2020-08" db="EMBL/GenBank/DDBJ databases">
        <title>Genome public.</title>
        <authorList>
            <person name="Liu C."/>
            <person name="Sun Q."/>
        </authorList>
    </citation>
    <scope>NUCLEOTIDE SEQUENCE [LARGE SCALE GENOMIC DNA]</scope>
    <source>
        <strain evidence="11 12">NSJ-35</strain>
    </source>
</reference>
<accession>A0ABR7EDB3</accession>
<gene>
    <name evidence="11" type="ORF">H8S18_05420</name>
</gene>
<evidence type="ECO:0000313" key="11">
    <source>
        <dbReference type="EMBL" id="MBC5647767.1"/>
    </source>
</evidence>
<evidence type="ECO:0000259" key="10">
    <source>
        <dbReference type="SMART" id="SM00478"/>
    </source>
</evidence>
<name>A0ABR7EDB3_9FIRM</name>